<keyword evidence="2" id="KW-0472">Membrane</keyword>
<keyword evidence="2" id="KW-0812">Transmembrane</keyword>
<dbReference type="EMBL" id="BNJQ01000006">
    <property type="protein sequence ID" value="GHP03881.1"/>
    <property type="molecule type" value="Genomic_DNA"/>
</dbReference>
<feature type="region of interest" description="Disordered" evidence="1">
    <location>
        <begin position="314"/>
        <end position="353"/>
    </location>
</feature>
<feature type="region of interest" description="Disordered" evidence="1">
    <location>
        <begin position="1"/>
        <end position="35"/>
    </location>
</feature>
<dbReference type="AlphaFoldDB" id="A0A830HE83"/>
<feature type="compositionally biased region" description="Basic and acidic residues" evidence="1">
    <location>
        <begin position="17"/>
        <end position="35"/>
    </location>
</feature>
<comment type="caution">
    <text evidence="3">The sequence shown here is derived from an EMBL/GenBank/DDBJ whole genome shotgun (WGS) entry which is preliminary data.</text>
</comment>
<evidence type="ECO:0000256" key="1">
    <source>
        <dbReference type="SAM" id="MobiDB-lite"/>
    </source>
</evidence>
<feature type="region of interest" description="Disordered" evidence="1">
    <location>
        <begin position="263"/>
        <end position="301"/>
    </location>
</feature>
<evidence type="ECO:0000313" key="4">
    <source>
        <dbReference type="Proteomes" id="UP000660262"/>
    </source>
</evidence>
<dbReference type="Proteomes" id="UP000660262">
    <property type="component" value="Unassembled WGS sequence"/>
</dbReference>
<feature type="region of interest" description="Disordered" evidence="1">
    <location>
        <begin position="234"/>
        <end position="253"/>
    </location>
</feature>
<protein>
    <submittedName>
        <fullName evidence="3">Uncharacterized protein</fullName>
    </submittedName>
</protein>
<feature type="region of interest" description="Disordered" evidence="1">
    <location>
        <begin position="134"/>
        <end position="158"/>
    </location>
</feature>
<organism evidence="3 4">
    <name type="scientific">Pycnococcus provasolii</name>
    <dbReference type="NCBI Taxonomy" id="41880"/>
    <lineage>
        <taxon>Eukaryota</taxon>
        <taxon>Viridiplantae</taxon>
        <taxon>Chlorophyta</taxon>
        <taxon>Pseudoscourfieldiophyceae</taxon>
        <taxon>Pseudoscourfieldiales</taxon>
        <taxon>Pycnococcaceae</taxon>
        <taxon>Pycnococcus</taxon>
    </lineage>
</organism>
<accession>A0A830HE83</accession>
<keyword evidence="4" id="KW-1185">Reference proteome</keyword>
<name>A0A830HE83_9CHLO</name>
<keyword evidence="2" id="KW-1133">Transmembrane helix</keyword>
<evidence type="ECO:0000256" key="2">
    <source>
        <dbReference type="SAM" id="Phobius"/>
    </source>
</evidence>
<gene>
    <name evidence="3" type="ORF">PPROV_000263500</name>
</gene>
<proteinExistence type="predicted"/>
<feature type="compositionally biased region" description="Basic and acidic residues" evidence="1">
    <location>
        <begin position="314"/>
        <end position="339"/>
    </location>
</feature>
<sequence length="546" mass="58354">MSELAAALETKMGSLADELHSKDETEAKLSAEAASTRKEVNELKALLAAASSDAKRVAKDAETSKASLVSTQAELAETREMLKMSRIAQAAAEARASANDETLASMTLSGMDASTKAKLESEKRDLARRIETLEAEMNDMRDGESSSTAERERAVQEKEELRHVVAKYEFRQQQDAQRVAAAEASRDEALAETAALRADGERRSAMFQSAVTAAASRATAGLEKEREALAMQVSSLESELTASRERASEMSDQLESLLREAAELKDSADTAKSHAREADDARRRAVDAAEASARRFQENETAKAAALAELEALKSESDGVQRELSDAKRNAASLHEELTATRGMLKRGEGAAKRAERELRDRLEELEGIAAAATAAAASSKSAVSSDGADLAGSEGFQILTPEPSNPAQMRRYDTLRDELAAARSELSSLKIRHGMLEKDFESVSQKWARAQQAQRGAAGESLLGSLGISASAAIAAAPAPSPTMLGRSSSSKPGSGTSYPFGRIFGSRGALLMVYIFLIHVMFMASLARKPKVCLPGDEIGSRLP</sequence>
<feature type="transmembrane region" description="Helical" evidence="2">
    <location>
        <begin position="510"/>
        <end position="529"/>
    </location>
</feature>
<evidence type="ECO:0000313" key="3">
    <source>
        <dbReference type="EMBL" id="GHP03881.1"/>
    </source>
</evidence>
<reference evidence="3" key="1">
    <citation type="submission" date="2020-10" db="EMBL/GenBank/DDBJ databases">
        <title>Unveiling of a novel bifunctional photoreceptor, Dualchrome1, isolated from a cosmopolitan green alga.</title>
        <authorList>
            <person name="Suzuki S."/>
            <person name="Kawachi M."/>
        </authorList>
    </citation>
    <scope>NUCLEOTIDE SEQUENCE</scope>
    <source>
        <strain evidence="3">NIES 2893</strain>
    </source>
</reference>